<dbReference type="InterPro" id="IPR004600">
    <property type="entry name" value="TFIIH_Tfb4/GTF2H3"/>
</dbReference>
<dbReference type="GO" id="GO:0008270">
    <property type="term" value="F:zinc ion binding"/>
    <property type="evidence" value="ECO:0007669"/>
    <property type="project" value="UniProtKB-KW"/>
</dbReference>
<comment type="caution">
    <text evidence="16">The sequence shown here is derived from an EMBL/GenBank/DDBJ whole genome shotgun (WGS) entry which is preliminary data.</text>
</comment>
<keyword evidence="7 14" id="KW-0863">Zinc-finger</keyword>
<dbReference type="EMBL" id="JAODAN010000007">
    <property type="protein sequence ID" value="KAK1923302.1"/>
    <property type="molecule type" value="Genomic_DNA"/>
</dbReference>
<keyword evidence="9 14" id="KW-0805">Transcription regulation</keyword>
<organism evidence="16 17">
    <name type="scientific">Papiliotrema laurentii</name>
    <name type="common">Cryptococcus laurentii</name>
    <dbReference type="NCBI Taxonomy" id="5418"/>
    <lineage>
        <taxon>Eukaryota</taxon>
        <taxon>Fungi</taxon>
        <taxon>Dikarya</taxon>
        <taxon>Basidiomycota</taxon>
        <taxon>Agaricomycotina</taxon>
        <taxon>Tremellomycetes</taxon>
        <taxon>Tremellales</taxon>
        <taxon>Rhynchogastremaceae</taxon>
        <taxon>Papiliotrema</taxon>
    </lineage>
</organism>
<keyword evidence="6 14" id="KW-0227">DNA damage</keyword>
<evidence type="ECO:0000256" key="11">
    <source>
        <dbReference type="ARBA" id="ARBA00023204"/>
    </source>
</evidence>
<sequence length="380" mass="40583">MMMTRSRSFNRSYSLTSRSTALSLPTPAAAATTSGYRRADHSPTNPPTMAPPQSTLPFLPPAIPPSTLFLILDIHPLSWSLLASDPPPNDMEPGTTLAKAPPTALSISHFLDILLVFLNAHLASRWGNEVVVFAATAGRSSLLYPPPASTVDEAKPEPNMYHPFRLLDKRFEKELKSMVEDEQARLSHKGAASLNEQPAIVSALTKALCYINRVLPSANAAPGEGETQAGPDKVEPRILIINATPAPASTSTETTDISAQGGGGEMRGGYVGLMNCVFAAQKAKVPIDVLTLPPASGGSGPPIFLQQAAHLTDGVYWRWNGRGGLLQYLHSIFLAPPALRNKPFASPPQDAVDFRAVCFCHHNVVDVGFVCSVCLSSTSE</sequence>
<evidence type="ECO:0000256" key="9">
    <source>
        <dbReference type="ARBA" id="ARBA00023015"/>
    </source>
</evidence>
<evidence type="ECO:0000256" key="7">
    <source>
        <dbReference type="ARBA" id="ARBA00022771"/>
    </source>
</evidence>
<feature type="compositionally biased region" description="Low complexity" evidence="15">
    <location>
        <begin position="24"/>
        <end position="34"/>
    </location>
</feature>
<evidence type="ECO:0000256" key="12">
    <source>
        <dbReference type="ARBA" id="ARBA00023242"/>
    </source>
</evidence>
<evidence type="ECO:0000256" key="5">
    <source>
        <dbReference type="ARBA" id="ARBA00022723"/>
    </source>
</evidence>
<feature type="region of interest" description="Disordered" evidence="15">
    <location>
        <begin position="24"/>
        <end position="49"/>
    </location>
</feature>
<dbReference type="GO" id="GO:0005675">
    <property type="term" value="C:transcription factor TFIIH holo complex"/>
    <property type="evidence" value="ECO:0007669"/>
    <property type="project" value="UniProtKB-UniRule"/>
</dbReference>
<evidence type="ECO:0000256" key="10">
    <source>
        <dbReference type="ARBA" id="ARBA00023163"/>
    </source>
</evidence>
<evidence type="ECO:0000256" key="13">
    <source>
        <dbReference type="ARBA" id="ARBA00033341"/>
    </source>
</evidence>
<keyword evidence="11 14" id="KW-0234">DNA repair</keyword>
<dbReference type="AlphaFoldDB" id="A0AAD9CXG9"/>
<evidence type="ECO:0000256" key="3">
    <source>
        <dbReference type="ARBA" id="ARBA00005273"/>
    </source>
</evidence>
<dbReference type="GO" id="GO:0000439">
    <property type="term" value="C:transcription factor TFIIH core complex"/>
    <property type="evidence" value="ECO:0007669"/>
    <property type="project" value="UniProtKB-UniRule"/>
</dbReference>
<name>A0AAD9CXG9_PAPLA</name>
<proteinExistence type="inferred from homology"/>
<evidence type="ECO:0000256" key="8">
    <source>
        <dbReference type="ARBA" id="ARBA00022833"/>
    </source>
</evidence>
<dbReference type="InterPro" id="IPR036465">
    <property type="entry name" value="vWFA_dom_sf"/>
</dbReference>
<comment type="subunit">
    <text evidence="14">Component of the 7-subunit TFIIH core complex composed of XPB/SSL2, XPD/RAD3, SSL1, TFB1, TFB2, TFB4 and TFB5, which is active in NER. The core complex associates with the 3-subunit CTD-kinase module TFIIK composed of CCL1, KIN28 and TFB3 to form the 10-subunit holoenzyme (holo-TFIIH) active in transcription.</text>
</comment>
<dbReference type="PANTHER" id="PTHR12831">
    <property type="entry name" value="TRANSCRIPTION INITIATION FACTOR IIH TFIIH , POLYPEPTIDE 3-RELATED"/>
    <property type="match status" value="1"/>
</dbReference>
<keyword evidence="17" id="KW-1185">Reference proteome</keyword>
<evidence type="ECO:0000256" key="6">
    <source>
        <dbReference type="ARBA" id="ARBA00022763"/>
    </source>
</evidence>
<dbReference type="Pfam" id="PF03850">
    <property type="entry name" value="Tfb4"/>
    <property type="match status" value="1"/>
</dbReference>
<evidence type="ECO:0000256" key="15">
    <source>
        <dbReference type="SAM" id="MobiDB-lite"/>
    </source>
</evidence>
<comment type="similarity">
    <text evidence="3 14">Belongs to the TFB4 family.</text>
</comment>
<keyword evidence="5 14" id="KW-0479">Metal-binding</keyword>
<evidence type="ECO:0000313" key="17">
    <source>
        <dbReference type="Proteomes" id="UP001182556"/>
    </source>
</evidence>
<comment type="subcellular location">
    <subcellularLocation>
        <location evidence="2 14">Nucleus</location>
    </subcellularLocation>
</comment>
<dbReference type="PANTHER" id="PTHR12831:SF0">
    <property type="entry name" value="GENERAL TRANSCRIPTION FACTOR IIH SUBUNIT 3"/>
    <property type="match status" value="1"/>
</dbReference>
<evidence type="ECO:0000256" key="14">
    <source>
        <dbReference type="RuleBase" id="RU368090"/>
    </source>
</evidence>
<evidence type="ECO:0000256" key="2">
    <source>
        <dbReference type="ARBA" id="ARBA00004123"/>
    </source>
</evidence>
<accession>A0AAD9CXG9</accession>
<keyword evidence="10 14" id="KW-0804">Transcription</keyword>
<evidence type="ECO:0000256" key="1">
    <source>
        <dbReference type="ARBA" id="ARBA00002817"/>
    </source>
</evidence>
<protein>
    <recommendedName>
        <fullName evidence="4 14">General transcription and DNA repair factor IIH subunit TFB4</fullName>
        <shortName evidence="14">TFIIH subunit TFB4</shortName>
    </recommendedName>
    <alternativeName>
        <fullName evidence="13 14">RNA polymerase II transcription factor B subunit 4</fullName>
    </alternativeName>
</protein>
<reference evidence="16" key="1">
    <citation type="submission" date="2023-02" db="EMBL/GenBank/DDBJ databases">
        <title>Identification and recombinant expression of a fungal hydrolase from Papiliotrema laurentii that hydrolyzes apple cutin and clears colloidal polyester polyurethane.</title>
        <authorList>
            <consortium name="DOE Joint Genome Institute"/>
            <person name="Roman V.A."/>
            <person name="Bojanowski C."/>
            <person name="Crable B.R."/>
            <person name="Wagner D.N."/>
            <person name="Hung C.S."/>
            <person name="Nadeau L.J."/>
            <person name="Schratz L."/>
            <person name="Haridas S."/>
            <person name="Pangilinan J."/>
            <person name="Lipzen A."/>
            <person name="Na H."/>
            <person name="Yan M."/>
            <person name="Ng V."/>
            <person name="Grigoriev I.V."/>
            <person name="Spatafora J.W."/>
            <person name="Barlow D."/>
            <person name="Biffinger J."/>
            <person name="Kelley-Loughnane N."/>
            <person name="Varaljay V.A."/>
            <person name="Crookes-Goodson W.J."/>
        </authorList>
    </citation>
    <scope>NUCLEOTIDE SEQUENCE</scope>
    <source>
        <strain evidence="16">5307AH</strain>
    </source>
</reference>
<keyword evidence="8 14" id="KW-0862">Zinc</keyword>
<evidence type="ECO:0000313" key="16">
    <source>
        <dbReference type="EMBL" id="KAK1923302.1"/>
    </source>
</evidence>
<comment type="function">
    <text evidence="1 14">Component of the general transcription and DNA repair factor IIH (TFIIH) core complex, which is involved in general and transcription-coupled nucleotide excision repair (NER) of damaged DNA and, when complexed to TFIIK, in RNA transcription by RNA polymerase II. In NER, TFIIH acts by opening DNA around the lesion to allow the excision of the damaged oligonucleotide and its replacement by a new DNA fragment. In transcription, TFIIH has an essential role in transcription initiation. When the pre-initiation complex (PIC) has been established, TFIIH is required for promoter opening and promoter escape. Phosphorylation of the C-terminal tail (CTD) of the largest subunit of RNA polymerase II by the kinase module TFIIK controls the initiation of transcription.</text>
</comment>
<evidence type="ECO:0000256" key="4">
    <source>
        <dbReference type="ARBA" id="ARBA00021280"/>
    </source>
</evidence>
<keyword evidence="12 14" id="KW-0539">Nucleus</keyword>
<dbReference type="GO" id="GO:0006289">
    <property type="term" value="P:nucleotide-excision repair"/>
    <property type="evidence" value="ECO:0007669"/>
    <property type="project" value="UniProtKB-UniRule"/>
</dbReference>
<dbReference type="GO" id="GO:0006355">
    <property type="term" value="P:regulation of DNA-templated transcription"/>
    <property type="evidence" value="ECO:0007669"/>
    <property type="project" value="InterPro"/>
</dbReference>
<gene>
    <name evidence="16" type="ORF">DB88DRAFT_494570</name>
</gene>
<dbReference type="Gene3D" id="3.40.50.410">
    <property type="entry name" value="von Willebrand factor, type A domain"/>
    <property type="match status" value="1"/>
</dbReference>
<dbReference type="Proteomes" id="UP001182556">
    <property type="component" value="Unassembled WGS sequence"/>
</dbReference>